<evidence type="ECO:0000256" key="1">
    <source>
        <dbReference type="ARBA" id="ARBA00009690"/>
    </source>
</evidence>
<dbReference type="GO" id="GO:0005737">
    <property type="term" value="C:cytoplasm"/>
    <property type="evidence" value="ECO:0007669"/>
    <property type="project" value="UniProtKB-SubCell"/>
</dbReference>
<evidence type="ECO:0000256" key="7">
    <source>
        <dbReference type="RuleBase" id="RU000631"/>
    </source>
</evidence>
<proteinExistence type="inferred from homology"/>
<name>A0A5B8J6X4_9MOLU</name>
<dbReference type="CDD" id="cd02201">
    <property type="entry name" value="FtsZ_type1"/>
    <property type="match status" value="1"/>
</dbReference>
<evidence type="ECO:0000256" key="6">
    <source>
        <dbReference type="NCBIfam" id="TIGR00065"/>
    </source>
</evidence>
<evidence type="ECO:0000256" key="2">
    <source>
        <dbReference type="ARBA" id="ARBA00022741"/>
    </source>
</evidence>
<dbReference type="GO" id="GO:0032153">
    <property type="term" value="C:cell division site"/>
    <property type="evidence" value="ECO:0007669"/>
    <property type="project" value="UniProtKB-UniRule"/>
</dbReference>
<keyword evidence="5 7" id="KW-0132">Cell division</keyword>
<comment type="subcellular location">
    <subcellularLocation>
        <location evidence="5">Cytoplasm</location>
    </subcellularLocation>
    <text evidence="5">Assembles at midcell at the inner surface of the cytoplasmic membrane.</text>
</comment>
<accession>A0A5B8J6X4</accession>
<dbReference type="AlphaFoldDB" id="A0A5B8J6X4"/>
<dbReference type="InterPro" id="IPR045061">
    <property type="entry name" value="FtsZ/CetZ"/>
</dbReference>
<dbReference type="RefSeq" id="WP_146368485.1">
    <property type="nucleotide sequence ID" value="NZ_CP042295.1"/>
</dbReference>
<evidence type="ECO:0000259" key="10">
    <source>
        <dbReference type="SMART" id="SM00865"/>
    </source>
</evidence>
<dbReference type="Pfam" id="PF00091">
    <property type="entry name" value="Tubulin"/>
    <property type="match status" value="1"/>
</dbReference>
<dbReference type="EMBL" id="CP042295">
    <property type="protein sequence ID" value="QDY86896.1"/>
    <property type="molecule type" value="Genomic_DNA"/>
</dbReference>
<dbReference type="GO" id="GO:0043093">
    <property type="term" value="P:FtsZ-dependent cytokinesis"/>
    <property type="evidence" value="ECO:0007669"/>
    <property type="project" value="UniProtKB-UniRule"/>
</dbReference>
<dbReference type="InterPro" id="IPR018316">
    <property type="entry name" value="Tubulin/FtsZ_2-layer-sand-dom"/>
</dbReference>
<evidence type="ECO:0000259" key="9">
    <source>
        <dbReference type="SMART" id="SM00864"/>
    </source>
</evidence>
<keyword evidence="4 5" id="KW-0717">Septation</keyword>
<dbReference type="GO" id="GO:0051258">
    <property type="term" value="P:protein polymerization"/>
    <property type="evidence" value="ECO:0007669"/>
    <property type="project" value="UniProtKB-UniRule"/>
</dbReference>
<dbReference type="SMART" id="SM00865">
    <property type="entry name" value="Tubulin_C"/>
    <property type="match status" value="1"/>
</dbReference>
<dbReference type="GO" id="GO:0003924">
    <property type="term" value="F:GTPase activity"/>
    <property type="evidence" value="ECO:0007669"/>
    <property type="project" value="UniProtKB-UniRule"/>
</dbReference>
<evidence type="ECO:0000256" key="4">
    <source>
        <dbReference type="ARBA" id="ARBA00023210"/>
    </source>
</evidence>
<dbReference type="InterPro" id="IPR008280">
    <property type="entry name" value="Tub_FtsZ_C"/>
</dbReference>
<dbReference type="SUPFAM" id="SSF52490">
    <property type="entry name" value="Tubulin nucleotide-binding domain-like"/>
    <property type="match status" value="1"/>
</dbReference>
<dbReference type="InterPro" id="IPR024757">
    <property type="entry name" value="FtsZ_C"/>
</dbReference>
<evidence type="ECO:0000256" key="5">
    <source>
        <dbReference type="HAMAP-Rule" id="MF_00909"/>
    </source>
</evidence>
<comment type="subunit">
    <text evidence="5">Homodimer. Polymerizes to form a dynamic ring structure in a strictly GTP-dependent manner. Interacts directly with several other division proteins.</text>
</comment>
<reference evidence="11 12" key="1">
    <citation type="journal article" date="2019" name="Microbiol. Resour. Announc.">
        <title>Complete Genome Sequences of Three Mycoplasma anserisalpingitis (Mycoplasma sp. 1220) Strains.</title>
        <authorList>
            <person name="Grozner D."/>
            <person name="Forro B."/>
            <person name="Kovacs A.B."/>
            <person name="Marton S."/>
            <person name="Banyai K."/>
            <person name="Kreizinger Z."/>
            <person name="Sulyok K.M."/>
            <person name="Gyuranecz M."/>
        </authorList>
    </citation>
    <scope>NUCLEOTIDE SEQUENCE [LARGE SCALE GENOMIC DNA]</scope>
    <source>
        <strain evidence="11 12">ATCC:BAA-2147</strain>
    </source>
</reference>
<feature type="domain" description="Tubulin/FtsZ GTPase" evidence="9">
    <location>
        <begin position="45"/>
        <end position="235"/>
    </location>
</feature>
<keyword evidence="3 5" id="KW-0342">GTP-binding</keyword>
<feature type="region of interest" description="Disordered" evidence="8">
    <location>
        <begin position="95"/>
        <end position="117"/>
    </location>
</feature>
<dbReference type="NCBIfam" id="TIGR00065">
    <property type="entry name" value="ftsZ"/>
    <property type="match status" value="1"/>
</dbReference>
<feature type="binding site" evidence="5">
    <location>
        <position position="170"/>
    </location>
    <ligand>
        <name>GTP</name>
        <dbReference type="ChEBI" id="CHEBI:37565"/>
    </ligand>
</feature>
<evidence type="ECO:0000313" key="12">
    <source>
        <dbReference type="Proteomes" id="UP000318927"/>
    </source>
</evidence>
<evidence type="ECO:0000256" key="3">
    <source>
        <dbReference type="ARBA" id="ARBA00023134"/>
    </source>
</evidence>
<dbReference type="PROSITE" id="PS01135">
    <property type="entry name" value="FTSZ_2"/>
    <property type="match status" value="1"/>
</dbReference>
<evidence type="ECO:0000313" key="11">
    <source>
        <dbReference type="EMBL" id="QDY86896.1"/>
    </source>
</evidence>
<feature type="domain" description="Tubulin/FtsZ 2-layer sandwich" evidence="10">
    <location>
        <begin position="237"/>
        <end position="359"/>
    </location>
</feature>
<keyword evidence="12" id="KW-1185">Reference proteome</keyword>
<comment type="function">
    <text evidence="5 7">Essential cell division protein that forms a contractile ring structure (Z ring) at the future cell division site. The regulation of the ring assembly controls the timing and the location of cell division. One of the functions of the FtsZ ring is to recruit other cell division proteins to the septum to produce a new cell wall between the dividing cells. Binds GTP and shows GTPase activity.</text>
</comment>
<gene>
    <name evidence="5 11" type="primary">ftsZ</name>
    <name evidence="11" type="ORF">FRW55_01820</name>
</gene>
<protein>
    <recommendedName>
        <fullName evidence="5 6">Cell division protein FtsZ</fullName>
    </recommendedName>
</protein>
<dbReference type="Pfam" id="PF12327">
    <property type="entry name" value="FtsZ_C"/>
    <property type="match status" value="1"/>
</dbReference>
<dbReference type="HAMAP" id="MF_00909">
    <property type="entry name" value="FtsZ"/>
    <property type="match status" value="1"/>
</dbReference>
<keyword evidence="5" id="KW-0963">Cytoplasm</keyword>
<dbReference type="InterPro" id="IPR003008">
    <property type="entry name" value="Tubulin_FtsZ_GTPase"/>
</dbReference>
<dbReference type="PANTHER" id="PTHR30314:SF3">
    <property type="entry name" value="MITOCHONDRIAL DIVISION PROTEIN FSZA"/>
    <property type="match status" value="1"/>
</dbReference>
<feature type="binding site" evidence="5">
    <location>
        <position position="174"/>
    </location>
    <ligand>
        <name>GTP</name>
        <dbReference type="ChEBI" id="CHEBI:37565"/>
    </ligand>
</feature>
<dbReference type="Gene3D" id="3.40.50.1440">
    <property type="entry name" value="Tubulin/FtsZ, GTPase domain"/>
    <property type="match status" value="1"/>
</dbReference>
<dbReference type="PROSITE" id="PS01134">
    <property type="entry name" value="FTSZ_1"/>
    <property type="match status" value="1"/>
</dbReference>
<dbReference type="InterPro" id="IPR000158">
    <property type="entry name" value="Cell_div_FtsZ"/>
</dbReference>
<feature type="binding site" evidence="5">
    <location>
        <position position="217"/>
    </location>
    <ligand>
        <name>GTP</name>
        <dbReference type="ChEBI" id="CHEBI:37565"/>
    </ligand>
</feature>
<feature type="binding site" evidence="5">
    <location>
        <begin position="139"/>
        <end position="141"/>
    </location>
    <ligand>
        <name>GTP</name>
        <dbReference type="ChEBI" id="CHEBI:37565"/>
    </ligand>
</feature>
<keyword evidence="5 7" id="KW-0131">Cell cycle</keyword>
<organism evidence="11 12">
    <name type="scientific">Mycoplasma anserisalpingitidis</name>
    <dbReference type="NCBI Taxonomy" id="519450"/>
    <lineage>
        <taxon>Bacteria</taxon>
        <taxon>Bacillati</taxon>
        <taxon>Mycoplasmatota</taxon>
        <taxon>Mollicutes</taxon>
        <taxon>Mycoplasmataceae</taxon>
        <taxon>Mycoplasma</taxon>
    </lineage>
</organism>
<keyword evidence="2 5" id="KW-0547">Nucleotide-binding</keyword>
<dbReference type="SMART" id="SM00864">
    <property type="entry name" value="Tubulin"/>
    <property type="match status" value="1"/>
</dbReference>
<dbReference type="KEGG" id="mans:FRW55_01820"/>
<dbReference type="InterPro" id="IPR020805">
    <property type="entry name" value="Cell_div_FtsZ_CS"/>
</dbReference>
<feature type="binding site" evidence="5">
    <location>
        <begin position="53"/>
        <end position="57"/>
    </location>
    <ligand>
        <name>GTP</name>
        <dbReference type="ChEBI" id="CHEBI:37565"/>
    </ligand>
</feature>
<dbReference type="PRINTS" id="PR00423">
    <property type="entry name" value="CELLDVISFTSZ"/>
</dbReference>
<dbReference type="OrthoDB" id="9813375at2"/>
<dbReference type="Proteomes" id="UP000318927">
    <property type="component" value="Chromosome"/>
</dbReference>
<dbReference type="SUPFAM" id="SSF55307">
    <property type="entry name" value="Tubulin C-terminal domain-like"/>
    <property type="match status" value="1"/>
</dbReference>
<comment type="similarity">
    <text evidence="1 5 7">Belongs to the FtsZ family.</text>
</comment>
<dbReference type="GO" id="GO:0000917">
    <property type="term" value="P:division septum assembly"/>
    <property type="evidence" value="ECO:0007669"/>
    <property type="project" value="UniProtKB-KW"/>
</dbReference>
<sequence length="441" mass="48889">MQENNTQQEVKKSNFYNPFDDNVVEETQKDDLDEQLINENTAKIKLKVIGIGGAGNNAVQMMELEKYPSVEFIVANTDAQALAKNKCPNKLALGKESRGLGAGSDPEVGQARAKESSRKIEEKLKDADVVIITAGLGGGTGTGAAPVVAEIARNNGALTIAIVTTPFSTEGRKRTRIAKEGIEKLKEKVDSYIVLSNERLLQQYGDVPIDDAYTKSNVYLKNIINTIHDILYRIGTINIDFADMRRILEKSGLTLIGLGQASGKNRATKAVEKAFQNNLYSTEICGAERFLINIQYDKSATLNEIKTAVDEVNKFLNTNSSIDEDDIIIGQERIEGETDLFKVSVIAGRVIERKDVEANKAATNVIEESKNNEVDIINNLNSENEAEAKLDEVKEEKETLVYDTLEIENDSETQNDDFNSNFLDLDEDETKFDDSKVDNWF</sequence>
<dbReference type="GO" id="GO:0005525">
    <property type="term" value="F:GTP binding"/>
    <property type="evidence" value="ECO:0007669"/>
    <property type="project" value="UniProtKB-UniRule"/>
</dbReference>
<dbReference type="InterPro" id="IPR036525">
    <property type="entry name" value="Tubulin/FtsZ_GTPase_sf"/>
</dbReference>
<evidence type="ECO:0000256" key="8">
    <source>
        <dbReference type="SAM" id="MobiDB-lite"/>
    </source>
</evidence>
<dbReference type="PANTHER" id="PTHR30314">
    <property type="entry name" value="CELL DIVISION PROTEIN FTSZ-RELATED"/>
    <property type="match status" value="1"/>
</dbReference>